<dbReference type="InterPro" id="IPR007627">
    <property type="entry name" value="RNA_pol_sigma70_r2"/>
</dbReference>
<evidence type="ECO:0000313" key="7">
    <source>
        <dbReference type="EMBL" id="SQB61251.1"/>
    </source>
</evidence>
<dbReference type="AlphaFoldDB" id="A0A2X2YDC7"/>
<dbReference type="InterPro" id="IPR039425">
    <property type="entry name" value="RNA_pol_sigma-70-like"/>
</dbReference>
<dbReference type="GO" id="GO:0003677">
    <property type="term" value="F:DNA binding"/>
    <property type="evidence" value="ECO:0007669"/>
    <property type="project" value="InterPro"/>
</dbReference>
<dbReference type="PANTHER" id="PTHR43133:SF51">
    <property type="entry name" value="RNA POLYMERASE SIGMA FACTOR"/>
    <property type="match status" value="1"/>
</dbReference>
<organism evidence="7 8">
    <name type="scientific">Clostridium perfringens</name>
    <dbReference type="NCBI Taxonomy" id="1502"/>
    <lineage>
        <taxon>Bacteria</taxon>
        <taxon>Bacillati</taxon>
        <taxon>Bacillota</taxon>
        <taxon>Clostridia</taxon>
        <taxon>Eubacteriales</taxon>
        <taxon>Clostridiaceae</taxon>
        <taxon>Clostridium</taxon>
    </lineage>
</organism>
<feature type="domain" description="RNA polymerase sigma factor 70 region 4 type 2" evidence="6">
    <location>
        <begin position="126"/>
        <end position="176"/>
    </location>
</feature>
<dbReference type="EMBL" id="UAWG01000021">
    <property type="protein sequence ID" value="SQB61251.1"/>
    <property type="molecule type" value="Genomic_DNA"/>
</dbReference>
<dbReference type="Pfam" id="PF08281">
    <property type="entry name" value="Sigma70_r4_2"/>
    <property type="match status" value="1"/>
</dbReference>
<dbReference type="Gene3D" id="1.10.10.10">
    <property type="entry name" value="Winged helix-like DNA-binding domain superfamily/Winged helix DNA-binding domain"/>
    <property type="match status" value="1"/>
</dbReference>
<evidence type="ECO:0000256" key="1">
    <source>
        <dbReference type="ARBA" id="ARBA00010641"/>
    </source>
</evidence>
<comment type="similarity">
    <text evidence="1">Belongs to the sigma-70 factor family. ECF subfamily.</text>
</comment>
<evidence type="ECO:0000259" key="6">
    <source>
        <dbReference type="Pfam" id="PF08281"/>
    </source>
</evidence>
<dbReference type="RefSeq" id="WP_111927083.1">
    <property type="nucleotide sequence ID" value="NZ_JAHLGN010000001.1"/>
</dbReference>
<dbReference type="InterPro" id="IPR013325">
    <property type="entry name" value="RNA_pol_sigma_r2"/>
</dbReference>
<feature type="domain" description="RNA polymerase sigma-70 region 2" evidence="5">
    <location>
        <begin position="37"/>
        <end position="103"/>
    </location>
</feature>
<keyword evidence="4" id="KW-0804">Transcription</keyword>
<evidence type="ECO:0000256" key="3">
    <source>
        <dbReference type="ARBA" id="ARBA00023082"/>
    </source>
</evidence>
<proteinExistence type="inferred from homology"/>
<gene>
    <name evidence="7" type="primary">rpoE_2</name>
    <name evidence="7" type="ORF">NCTC10719_02930</name>
</gene>
<dbReference type="CDD" id="cd06171">
    <property type="entry name" value="Sigma70_r4"/>
    <property type="match status" value="1"/>
</dbReference>
<dbReference type="GO" id="GO:0006352">
    <property type="term" value="P:DNA-templated transcription initiation"/>
    <property type="evidence" value="ECO:0007669"/>
    <property type="project" value="InterPro"/>
</dbReference>
<name>A0A2X2YDC7_CLOPF</name>
<dbReference type="SUPFAM" id="SSF88946">
    <property type="entry name" value="Sigma2 domain of RNA polymerase sigma factors"/>
    <property type="match status" value="1"/>
</dbReference>
<dbReference type="InterPro" id="IPR014284">
    <property type="entry name" value="RNA_pol_sigma-70_dom"/>
</dbReference>
<dbReference type="PANTHER" id="PTHR43133">
    <property type="entry name" value="RNA POLYMERASE ECF-TYPE SIGMA FACTO"/>
    <property type="match status" value="1"/>
</dbReference>
<dbReference type="Gene3D" id="1.10.1740.10">
    <property type="match status" value="1"/>
</dbReference>
<dbReference type="InterPro" id="IPR013324">
    <property type="entry name" value="RNA_pol_sigma_r3/r4-like"/>
</dbReference>
<dbReference type="GO" id="GO:0016987">
    <property type="term" value="F:sigma factor activity"/>
    <property type="evidence" value="ECO:0007669"/>
    <property type="project" value="UniProtKB-KW"/>
</dbReference>
<evidence type="ECO:0000313" key="8">
    <source>
        <dbReference type="Proteomes" id="UP000249986"/>
    </source>
</evidence>
<keyword evidence="2" id="KW-0805">Transcription regulation</keyword>
<dbReference type="Pfam" id="PF04542">
    <property type="entry name" value="Sigma70_r2"/>
    <property type="match status" value="1"/>
</dbReference>
<dbReference type="InterPro" id="IPR036388">
    <property type="entry name" value="WH-like_DNA-bd_sf"/>
</dbReference>
<evidence type="ECO:0000256" key="2">
    <source>
        <dbReference type="ARBA" id="ARBA00023015"/>
    </source>
</evidence>
<dbReference type="Proteomes" id="UP000249986">
    <property type="component" value="Unassembled WGS sequence"/>
</dbReference>
<dbReference type="InterPro" id="IPR013249">
    <property type="entry name" value="RNA_pol_sigma70_r4_t2"/>
</dbReference>
<dbReference type="NCBIfam" id="TIGR02937">
    <property type="entry name" value="sigma70-ECF"/>
    <property type="match status" value="1"/>
</dbReference>
<evidence type="ECO:0000256" key="4">
    <source>
        <dbReference type="ARBA" id="ARBA00023163"/>
    </source>
</evidence>
<reference evidence="7 8" key="1">
    <citation type="submission" date="2018-06" db="EMBL/GenBank/DDBJ databases">
        <authorList>
            <consortium name="Pathogen Informatics"/>
            <person name="Doyle S."/>
        </authorList>
    </citation>
    <scope>NUCLEOTIDE SEQUENCE [LARGE SCALE GENOMIC DNA]</scope>
    <source>
        <strain evidence="7 8">NCTC10719</strain>
    </source>
</reference>
<keyword evidence="3" id="KW-0731">Sigma factor</keyword>
<protein>
    <submittedName>
        <fullName evidence="7">ECF subfamily RNA polymerase sigma-24 factor</fullName>
    </submittedName>
</protein>
<dbReference type="SUPFAM" id="SSF88659">
    <property type="entry name" value="Sigma3 and sigma4 domains of RNA polymerase sigma factors"/>
    <property type="match status" value="1"/>
</dbReference>
<sequence length="183" mass="21577">MEIGNLIEFNIFKNRKKKIKSKVNLAMEGDKEAFIFLIEENMDFFYRVSKRILQNEYDVEDAVQNMIIKAYENIVNLRNEEYFKTWITRILINECNKILNKRNKIIPVSEIFALETSDEKISEIDLKEAIKTLNLEFRVVIELFYFEDLSINDISKILNIPKGTVKSRLSRGKEKLFKIIGGV</sequence>
<evidence type="ECO:0000259" key="5">
    <source>
        <dbReference type="Pfam" id="PF04542"/>
    </source>
</evidence>
<accession>A0A2X2YDC7</accession>